<dbReference type="InterPro" id="IPR030968">
    <property type="entry name" value="RapG/K_inhib"/>
</dbReference>
<protein>
    <submittedName>
        <fullName evidence="1">Phr family secreted Rap phosphatase inhibitor</fullName>
    </submittedName>
</protein>
<dbReference type="Proteomes" id="UP000595038">
    <property type="component" value="Chromosome"/>
</dbReference>
<dbReference type="RefSeq" id="WP_003184137.1">
    <property type="nucleotide sequence ID" value="NZ_BEXU01000012.1"/>
</dbReference>
<reference evidence="1 4" key="2">
    <citation type="submission" date="2020-12" db="EMBL/GenBank/DDBJ databases">
        <title>FDA dAtabase for Regulatory Grade micrObial Sequences (FDA-ARGOS): Supporting development and validation of Infectious Disease Dx tests.</title>
        <authorList>
            <person name="Nelson B."/>
            <person name="Plummer A."/>
            <person name="Tallon L."/>
            <person name="Sadzewicz L."/>
            <person name="Zhao X."/>
            <person name="Boylan J."/>
            <person name="Ott S."/>
            <person name="Bowen H."/>
            <person name="Vavikolanu K."/>
            <person name="Mehta A."/>
            <person name="Aluvathingal J."/>
            <person name="Nadendla S."/>
            <person name="Myers T."/>
            <person name="Yan Y."/>
            <person name="Sichtig H."/>
        </authorList>
    </citation>
    <scope>NUCLEOTIDE SEQUENCE [LARGE SCALE GENOMIC DNA]</scope>
    <source>
        <strain evidence="1 4">FDAARGOS_923</strain>
    </source>
</reference>
<organism evidence="2 3">
    <name type="scientific">Bacillus licheniformis</name>
    <dbReference type="NCBI Taxonomy" id="1402"/>
    <lineage>
        <taxon>Bacteria</taxon>
        <taxon>Bacillati</taxon>
        <taxon>Bacillota</taxon>
        <taxon>Bacilli</taxon>
        <taxon>Bacillales</taxon>
        <taxon>Bacillaceae</taxon>
        <taxon>Bacillus</taxon>
    </lineage>
</organism>
<proteinExistence type="predicted"/>
<evidence type="ECO:0000313" key="4">
    <source>
        <dbReference type="Proteomes" id="UP000595038"/>
    </source>
</evidence>
<keyword evidence="1" id="KW-0650">Protein phosphatase inhibitor</keyword>
<evidence type="ECO:0000313" key="3">
    <source>
        <dbReference type="Proteomes" id="UP000435910"/>
    </source>
</evidence>
<dbReference type="GO" id="GO:0004864">
    <property type="term" value="F:protein phosphatase inhibitor activity"/>
    <property type="evidence" value="ECO:0007669"/>
    <property type="project" value="UniProtKB-KW"/>
</dbReference>
<dbReference type="Proteomes" id="UP000435910">
    <property type="component" value="Unassembled WGS sequence"/>
</dbReference>
<dbReference type="NCBIfam" id="TIGR04429">
    <property type="entry name" value="Phr_nterm"/>
    <property type="match status" value="1"/>
</dbReference>
<accession>A0A1Y0YIF6</accession>
<sequence>MKKLLLGAVITGVFLTGILNFTTQGKAEFGTGDFKVAENAFFG</sequence>
<dbReference type="EMBL" id="CP065647">
    <property type="protein sequence ID" value="QPR74647.1"/>
    <property type="molecule type" value="Genomic_DNA"/>
</dbReference>
<reference evidence="2 3" key="1">
    <citation type="submission" date="2019-06" db="EMBL/GenBank/DDBJ databases">
        <title>Genome sequence analysis of &gt;100 Bacillus licheniformis strains suggests intrinsic resistance to this species.</title>
        <authorList>
            <person name="Wels M."/>
            <person name="Siezen R.J."/>
            <person name="Johansen E."/>
            <person name="Stuer-Lauridsen B."/>
            <person name="Bjerre K."/>
            <person name="Nielsen B.K.K."/>
        </authorList>
    </citation>
    <scope>NUCLEOTIDE SEQUENCE [LARGE SCALE GENOMIC DNA]</scope>
    <source>
        <strain evidence="2 3">BAC-16736</strain>
    </source>
</reference>
<dbReference type="GeneID" id="92860429"/>
<dbReference type="AlphaFoldDB" id="A0A1Y0YIF6"/>
<evidence type="ECO:0000313" key="1">
    <source>
        <dbReference type="EMBL" id="QPR74647.1"/>
    </source>
</evidence>
<dbReference type="EMBL" id="NILC01000024">
    <property type="protein sequence ID" value="TWL26156.1"/>
    <property type="molecule type" value="Genomic_DNA"/>
</dbReference>
<gene>
    <name evidence="2" type="ORF">CHCC16736_0079</name>
    <name evidence="1" type="ORF">I6G80_10510</name>
</gene>
<evidence type="ECO:0000313" key="2">
    <source>
        <dbReference type="EMBL" id="TWL26156.1"/>
    </source>
</evidence>
<name>A0A1Y0YIF6_BACLI</name>